<feature type="compositionally biased region" description="Polar residues" evidence="1">
    <location>
        <begin position="124"/>
        <end position="146"/>
    </location>
</feature>
<feature type="compositionally biased region" description="Low complexity" evidence="1">
    <location>
        <begin position="178"/>
        <end position="188"/>
    </location>
</feature>
<dbReference type="InParanoid" id="A0A136IP70"/>
<dbReference type="Proteomes" id="UP000070501">
    <property type="component" value="Unassembled WGS sequence"/>
</dbReference>
<accession>A0A136IP70</accession>
<dbReference type="AlphaFoldDB" id="A0A136IP70"/>
<dbReference type="OrthoDB" id="3539644at2759"/>
<proteinExistence type="predicted"/>
<name>A0A136IP70_9PEZI</name>
<reference evidence="3" key="1">
    <citation type="submission" date="2016-02" db="EMBL/GenBank/DDBJ databases">
        <title>Draft genome sequence of Microdochium bolleyi, a fungal endophyte of beachgrass.</title>
        <authorList>
            <consortium name="DOE Joint Genome Institute"/>
            <person name="David A.S."/>
            <person name="May G."/>
            <person name="Haridas S."/>
            <person name="Lim J."/>
            <person name="Wang M."/>
            <person name="Labutti K."/>
            <person name="Lipzen A."/>
            <person name="Barry K."/>
            <person name="Grigoriev I.V."/>
        </authorList>
    </citation>
    <scope>NUCLEOTIDE SEQUENCE [LARGE SCALE GENOMIC DNA]</scope>
    <source>
        <strain evidence="3">J235TASD1</strain>
    </source>
</reference>
<feature type="region of interest" description="Disordered" evidence="1">
    <location>
        <begin position="1"/>
        <end position="188"/>
    </location>
</feature>
<dbReference type="EMBL" id="KQ964266">
    <property type="protein sequence ID" value="KXJ86704.1"/>
    <property type="molecule type" value="Genomic_DNA"/>
</dbReference>
<gene>
    <name evidence="2" type="ORF">Micbo1qcDRAFT_236770</name>
</gene>
<protein>
    <recommendedName>
        <fullName evidence="4">Adhesin domain-containing protein</fullName>
    </recommendedName>
</protein>
<keyword evidence="3" id="KW-1185">Reference proteome</keyword>
<evidence type="ECO:0000256" key="1">
    <source>
        <dbReference type="SAM" id="MobiDB-lite"/>
    </source>
</evidence>
<feature type="compositionally biased region" description="Basic and acidic residues" evidence="1">
    <location>
        <begin position="236"/>
        <end position="247"/>
    </location>
</feature>
<sequence>MPYSDNLYSADAGADTDQHVLSPSDGYFSSSATGSAPSHATPHVPNVMVADPSLEQRTADEADSKARESYTPHPARASSPSAPTTTSSVPRSTLIHARPPSVYSEAPPAYSPSASSPASPTSPLNDTTSNNRSYNTFSATMGSSQEAEYDPLLGRRTPQSMTGRPADVEAGMPRRWGNNDNSGNNNNSIRSRLPSWARNWKAIVGGIILLAIVLGLIAGPAHNSGNDSTIVPSHPIETRPGEPEYHSPSDGNGPLFTPKHCKDAKFRFDDLLLPLDATHGKDLSLVQNLYDGEGRSYLSVSGAVTIRQAKDGQSPEIRLQMVTDYEDLHLKVTLDNPAQQMTVGVPNRVQGDYWDKPPCLEIQATVWLPADAKLGQLNVDVISLGIFTLDDLSLHLAKLLKLTSVSGNIGSGLQSADQVLRLPASQYAAPPGSYVLDSRVVKVHTTSGRIDGHYPLYDVLDLHTTSGNIGVSITPHDELSSAPRSAELTVGTTSGTVHANMPIEEGGGAGASSKIPRRNYAVTIKGTSGTIGARLVQGSNTYIRTTSGTLDLTFLPVIDVGKYSPKIPVSLEASTTSSHIDLKILDPVWFGTGSSSTADVPVASGGGQVLDMLKASYKTTSGSVSLRYPQSWEGELHAATTSGSIEVRGRDVQKISYDKGWVGQEILVRKGAAGSGTRTEVRTMSGSVKAVLGLER</sequence>
<evidence type="ECO:0000313" key="3">
    <source>
        <dbReference type="Proteomes" id="UP000070501"/>
    </source>
</evidence>
<evidence type="ECO:0008006" key="4">
    <source>
        <dbReference type="Google" id="ProtNLM"/>
    </source>
</evidence>
<feature type="compositionally biased region" description="Polar residues" evidence="1">
    <location>
        <begin position="27"/>
        <end position="38"/>
    </location>
</feature>
<feature type="compositionally biased region" description="Basic and acidic residues" evidence="1">
    <location>
        <begin position="57"/>
        <end position="70"/>
    </location>
</feature>
<feature type="region of interest" description="Disordered" evidence="1">
    <location>
        <begin position="224"/>
        <end position="250"/>
    </location>
</feature>
<feature type="compositionally biased region" description="Low complexity" evidence="1">
    <location>
        <begin position="71"/>
        <end position="123"/>
    </location>
</feature>
<evidence type="ECO:0000313" key="2">
    <source>
        <dbReference type="EMBL" id="KXJ86704.1"/>
    </source>
</evidence>
<organism evidence="2 3">
    <name type="scientific">Microdochium bolleyi</name>
    <dbReference type="NCBI Taxonomy" id="196109"/>
    <lineage>
        <taxon>Eukaryota</taxon>
        <taxon>Fungi</taxon>
        <taxon>Dikarya</taxon>
        <taxon>Ascomycota</taxon>
        <taxon>Pezizomycotina</taxon>
        <taxon>Sordariomycetes</taxon>
        <taxon>Xylariomycetidae</taxon>
        <taxon>Xylariales</taxon>
        <taxon>Microdochiaceae</taxon>
        <taxon>Microdochium</taxon>
    </lineage>
</organism>